<evidence type="ECO:0000313" key="4">
    <source>
        <dbReference type="EMBL" id="AVR87141.1"/>
    </source>
</evidence>
<evidence type="ECO:0000256" key="1">
    <source>
        <dbReference type="ARBA" id="ARBA00023002"/>
    </source>
</evidence>
<protein>
    <submittedName>
        <fullName evidence="4">Monooxygenase</fullName>
    </submittedName>
</protein>
<proteinExistence type="predicted"/>
<sequence length="343" mass="38877">MKFGISLTFSNPGGRIPVDRLIESQVAHSVLADECGFDQVWMAEHHGSENYFPAQLCMLSVLATKTKRVRLGSFIIVMPLYHPIHVAEQAVIVDQLSGGRLDLGLGIGNFQEEFDNFGVSRKERASRMEESVEIISGLWSQKNFSYSGKHYNLTDFTMNPRPVQPQAPIWLAGNAPAAIDRAARYGYHLAGSGTGFDLYEAKLREYGRDPKDFNKAMLVYCVLAKTREEAWRRAGEPMIRWLTYYKNEFDRHPDFEWFRQKPGGYFGVDPLPDPSDVESLQRLHFLGSPFLIGTPEDVIEPFKRIQAMGVTHPVLCQHFGGMDPAYSEETIRLFGQGVIPHFR</sequence>
<gene>
    <name evidence="4" type="ORF">Tharo_0190</name>
</gene>
<keyword evidence="2 4" id="KW-0503">Monooxygenase</keyword>
<dbReference type="PANTHER" id="PTHR30137">
    <property type="entry name" value="LUCIFERASE-LIKE MONOOXYGENASE"/>
    <property type="match status" value="1"/>
</dbReference>
<dbReference type="EMBL" id="CP028339">
    <property type="protein sequence ID" value="AVR87141.1"/>
    <property type="molecule type" value="Genomic_DNA"/>
</dbReference>
<dbReference type="GO" id="GO:0005829">
    <property type="term" value="C:cytosol"/>
    <property type="evidence" value="ECO:0007669"/>
    <property type="project" value="TreeGrafter"/>
</dbReference>
<evidence type="ECO:0000259" key="3">
    <source>
        <dbReference type="Pfam" id="PF00296"/>
    </source>
</evidence>
<dbReference type="Gene3D" id="3.20.20.30">
    <property type="entry name" value="Luciferase-like domain"/>
    <property type="match status" value="1"/>
</dbReference>
<name>A0A2R4BIJ3_THAAR</name>
<dbReference type="GO" id="GO:0016705">
    <property type="term" value="F:oxidoreductase activity, acting on paired donors, with incorporation or reduction of molecular oxygen"/>
    <property type="evidence" value="ECO:0007669"/>
    <property type="project" value="InterPro"/>
</dbReference>
<dbReference type="KEGG" id="tak:Tharo_0190"/>
<feature type="domain" description="Luciferase-like" evidence="3">
    <location>
        <begin position="1"/>
        <end position="312"/>
    </location>
</feature>
<dbReference type="RefSeq" id="WP_159051638.1">
    <property type="nucleotide sequence ID" value="NZ_CP028339.1"/>
</dbReference>
<dbReference type="AlphaFoldDB" id="A0A2R4BIJ3"/>
<dbReference type="SUPFAM" id="SSF51679">
    <property type="entry name" value="Bacterial luciferase-like"/>
    <property type="match status" value="1"/>
</dbReference>
<dbReference type="Proteomes" id="UP000241885">
    <property type="component" value="Chromosome"/>
</dbReference>
<dbReference type="InterPro" id="IPR011251">
    <property type="entry name" value="Luciferase-like_dom"/>
</dbReference>
<dbReference type="Pfam" id="PF00296">
    <property type="entry name" value="Bac_luciferase"/>
    <property type="match status" value="1"/>
</dbReference>
<dbReference type="GO" id="GO:0004497">
    <property type="term" value="F:monooxygenase activity"/>
    <property type="evidence" value="ECO:0007669"/>
    <property type="project" value="UniProtKB-KW"/>
</dbReference>
<keyword evidence="1" id="KW-0560">Oxidoreductase</keyword>
<accession>A0A2R4BIJ3</accession>
<dbReference type="InterPro" id="IPR050766">
    <property type="entry name" value="Bact_Lucif_Oxidored"/>
</dbReference>
<keyword evidence="5" id="KW-1185">Reference proteome</keyword>
<reference evidence="4 5" key="1">
    <citation type="submission" date="2018-03" db="EMBL/GenBank/DDBJ databases">
        <title>Complete genome sequence of Thauera aromatica, a model organism for studying aromatic compound degradation under denitrifying conditions.</title>
        <authorList>
            <person name="Lo H.-Y."/>
            <person name="Goris T."/>
            <person name="Boll M."/>
            <person name="Mueller J.A."/>
        </authorList>
    </citation>
    <scope>NUCLEOTIDE SEQUENCE [LARGE SCALE GENOMIC DNA]</scope>
    <source>
        <strain evidence="4 5">K172</strain>
    </source>
</reference>
<dbReference type="InterPro" id="IPR036661">
    <property type="entry name" value="Luciferase-like_sf"/>
</dbReference>
<organism evidence="4 5">
    <name type="scientific">Thauera aromatica K172</name>
    <dbReference type="NCBI Taxonomy" id="44139"/>
    <lineage>
        <taxon>Bacteria</taxon>
        <taxon>Pseudomonadati</taxon>
        <taxon>Pseudomonadota</taxon>
        <taxon>Betaproteobacteria</taxon>
        <taxon>Rhodocyclales</taxon>
        <taxon>Zoogloeaceae</taxon>
        <taxon>Thauera</taxon>
    </lineage>
</organism>
<dbReference type="PANTHER" id="PTHR30137:SF8">
    <property type="entry name" value="BLR5498 PROTEIN"/>
    <property type="match status" value="1"/>
</dbReference>
<dbReference type="OrthoDB" id="9780518at2"/>
<evidence type="ECO:0000256" key="2">
    <source>
        <dbReference type="ARBA" id="ARBA00023033"/>
    </source>
</evidence>
<evidence type="ECO:0000313" key="5">
    <source>
        <dbReference type="Proteomes" id="UP000241885"/>
    </source>
</evidence>